<dbReference type="AlphaFoldDB" id="A0AAJ5WVV7"/>
<name>A0AAJ5WVV7_9BACT</name>
<evidence type="ECO:0000313" key="1">
    <source>
        <dbReference type="EMBL" id="WEK36557.1"/>
    </source>
</evidence>
<dbReference type="SUPFAM" id="SSF55144">
    <property type="entry name" value="LigT-like"/>
    <property type="match status" value="1"/>
</dbReference>
<accession>A0AAJ5WVV7</accession>
<organism evidence="1 2">
    <name type="scientific">Candidatus Pseudobacter hemicellulosilyticus</name>
    <dbReference type="NCBI Taxonomy" id="3121375"/>
    <lineage>
        <taxon>Bacteria</taxon>
        <taxon>Pseudomonadati</taxon>
        <taxon>Bacteroidota</taxon>
        <taxon>Chitinophagia</taxon>
        <taxon>Chitinophagales</taxon>
        <taxon>Chitinophagaceae</taxon>
        <taxon>Pseudobacter</taxon>
    </lineage>
</organism>
<dbReference type="InterPro" id="IPR050580">
    <property type="entry name" value="2H_phosphoesterase_YjcG-like"/>
</dbReference>
<gene>
    <name evidence="1" type="ORF">P0Y53_03510</name>
</gene>
<dbReference type="PANTHER" id="PTHR40037">
    <property type="entry name" value="PHOSPHOESTERASE YJCG-RELATED"/>
    <property type="match status" value="1"/>
</dbReference>
<protein>
    <submittedName>
        <fullName evidence="1">2'-5' RNA ligase family protein</fullName>
    </submittedName>
</protein>
<dbReference type="GO" id="GO:0016874">
    <property type="term" value="F:ligase activity"/>
    <property type="evidence" value="ECO:0007669"/>
    <property type="project" value="UniProtKB-KW"/>
</dbReference>
<dbReference type="EMBL" id="CP119311">
    <property type="protein sequence ID" value="WEK36557.1"/>
    <property type="molecule type" value="Genomic_DNA"/>
</dbReference>
<evidence type="ECO:0000313" key="2">
    <source>
        <dbReference type="Proteomes" id="UP001220610"/>
    </source>
</evidence>
<keyword evidence="1" id="KW-0436">Ligase</keyword>
<sequence>MQQNVPTIPDYREIYKKQLRSNEYMLVLMPHEELRNKIMQVKKEFFEHYEAPTAISGKAHITLLRFTQLEMLEERIVNRLKTIAMGHYPFKVELKDYGSFPSHTLYIQVATRQPVQQLVRKVRESQRLLKLDKEHKPHFLDEPYITVAHKLVPWQYEKAWQEYSHRQFTGRFVADSMFLLKRRTGERAWQIAQRFEFLNLPVSTTQGELLF</sequence>
<reference evidence="1" key="1">
    <citation type="submission" date="2023-03" db="EMBL/GenBank/DDBJ databases">
        <title>Andean soil-derived lignocellulolytic bacterial consortium as a source of novel taxa and putative plastic-active enzymes.</title>
        <authorList>
            <person name="Diaz-Garcia L."/>
            <person name="Chuvochina M."/>
            <person name="Feuerriegel G."/>
            <person name="Bunk B."/>
            <person name="Sproer C."/>
            <person name="Streit W.R."/>
            <person name="Rodriguez L.M."/>
            <person name="Overmann J."/>
            <person name="Jimenez D.J."/>
        </authorList>
    </citation>
    <scope>NUCLEOTIDE SEQUENCE</scope>
    <source>
        <strain evidence="1">MAG 7</strain>
    </source>
</reference>
<dbReference type="InterPro" id="IPR009097">
    <property type="entry name" value="Cyclic_Pdiesterase"/>
</dbReference>
<dbReference type="Pfam" id="PF13563">
    <property type="entry name" value="2_5_RNA_ligase2"/>
    <property type="match status" value="1"/>
</dbReference>
<dbReference type="Proteomes" id="UP001220610">
    <property type="component" value="Chromosome"/>
</dbReference>
<proteinExistence type="predicted"/>
<dbReference type="PANTHER" id="PTHR40037:SF1">
    <property type="entry name" value="PHOSPHOESTERASE SAOUHSC_00951-RELATED"/>
    <property type="match status" value="1"/>
</dbReference>
<dbReference type="Gene3D" id="3.90.1140.10">
    <property type="entry name" value="Cyclic phosphodiesterase"/>
    <property type="match status" value="1"/>
</dbReference>